<sequence>MVDRLNGNLGNVNGFLFGKKVDKEETAKTTAKKDVPVGQTPAAAETGKVDKTNLNLDMNAIMGLHLTKTANKVDTSEKATAARAAELYASADFQALNKEFGIYDDIDPEIGQFLSPKTLSYIANATPEQRDRIGADTVNNFDNMIAVA</sequence>
<organism evidence="1 2">
    <name type="scientific">Candidatus Scatousia excrementigallinarum</name>
    <dbReference type="NCBI Taxonomy" id="2840935"/>
    <lineage>
        <taxon>Bacteria</taxon>
        <taxon>Candidatus Scatousia</taxon>
    </lineage>
</organism>
<name>A0A9D1F191_9BACT</name>
<comment type="caution">
    <text evidence="1">The sequence shown here is derived from an EMBL/GenBank/DDBJ whole genome shotgun (WGS) entry which is preliminary data.</text>
</comment>
<accession>A0A9D1F191</accession>
<proteinExistence type="predicted"/>
<dbReference type="Proteomes" id="UP000823928">
    <property type="component" value="Unassembled WGS sequence"/>
</dbReference>
<protein>
    <submittedName>
        <fullName evidence="1">Uncharacterized protein</fullName>
    </submittedName>
</protein>
<evidence type="ECO:0000313" key="2">
    <source>
        <dbReference type="Proteomes" id="UP000823928"/>
    </source>
</evidence>
<dbReference type="AlphaFoldDB" id="A0A9D1F191"/>
<reference evidence="1" key="1">
    <citation type="submission" date="2020-10" db="EMBL/GenBank/DDBJ databases">
        <authorList>
            <person name="Gilroy R."/>
        </authorList>
    </citation>
    <scope>NUCLEOTIDE SEQUENCE</scope>
    <source>
        <strain evidence="1">6276</strain>
    </source>
</reference>
<gene>
    <name evidence="1" type="ORF">IAC10_11290</name>
</gene>
<reference evidence="1" key="2">
    <citation type="journal article" date="2021" name="PeerJ">
        <title>Extensive microbial diversity within the chicken gut microbiome revealed by metagenomics and culture.</title>
        <authorList>
            <person name="Gilroy R."/>
            <person name="Ravi A."/>
            <person name="Getino M."/>
            <person name="Pursley I."/>
            <person name="Horton D.L."/>
            <person name="Alikhan N.F."/>
            <person name="Baker D."/>
            <person name="Gharbi K."/>
            <person name="Hall N."/>
            <person name="Watson M."/>
            <person name="Adriaenssens E.M."/>
            <person name="Foster-Nyarko E."/>
            <person name="Jarju S."/>
            <person name="Secka A."/>
            <person name="Antonio M."/>
            <person name="Oren A."/>
            <person name="Chaudhuri R.R."/>
            <person name="La Ragione R."/>
            <person name="Hildebrand F."/>
            <person name="Pallen M.J."/>
        </authorList>
    </citation>
    <scope>NUCLEOTIDE SEQUENCE</scope>
    <source>
        <strain evidence="1">6276</strain>
    </source>
</reference>
<evidence type="ECO:0000313" key="1">
    <source>
        <dbReference type="EMBL" id="HIS37192.1"/>
    </source>
</evidence>
<dbReference type="EMBL" id="DVIU01000220">
    <property type="protein sequence ID" value="HIS37192.1"/>
    <property type="molecule type" value="Genomic_DNA"/>
</dbReference>